<keyword evidence="2" id="KW-1185">Reference proteome</keyword>
<comment type="caution">
    <text evidence="1">The sequence shown here is derived from an EMBL/GenBank/DDBJ whole genome shotgun (WGS) entry which is preliminary data.</text>
</comment>
<reference evidence="1" key="1">
    <citation type="submission" date="2020-02" db="EMBL/GenBank/DDBJ databases">
        <title>Flavobacterium sp. genome.</title>
        <authorList>
            <person name="Jung H.S."/>
            <person name="Baek J.H."/>
            <person name="Jeon C.O."/>
        </authorList>
    </citation>
    <scope>NUCLEOTIDE SEQUENCE</scope>
    <source>
        <strain evidence="1">SE-s28</strain>
    </source>
</reference>
<evidence type="ECO:0000313" key="2">
    <source>
        <dbReference type="Proteomes" id="UP000712080"/>
    </source>
</evidence>
<dbReference type="EMBL" id="JAAMPU010000099">
    <property type="protein sequence ID" value="NMH27250.1"/>
    <property type="molecule type" value="Genomic_DNA"/>
</dbReference>
<dbReference type="RefSeq" id="WP_169526256.1">
    <property type="nucleotide sequence ID" value="NZ_JAAMPU010000099.1"/>
</dbReference>
<evidence type="ECO:0000313" key="1">
    <source>
        <dbReference type="EMBL" id="NMH27250.1"/>
    </source>
</evidence>
<name>A0A972FL54_9FLAO</name>
<sequence length="102" mass="11487">MPPKFTIPGVLPNYTLNWSGRVVSRDGTCSEIKMMPADVAMERTVLMGSLAADGSISGKARRNFMSQEAFSFREAHSTQDNENYLKLFENELNKFRITLLLP</sequence>
<accession>A0A972FL54</accession>
<protein>
    <submittedName>
        <fullName evidence="1">Uncharacterized protein</fullName>
    </submittedName>
</protein>
<proteinExistence type="predicted"/>
<gene>
    <name evidence="1" type="ORF">G6047_04330</name>
</gene>
<organism evidence="1 2">
    <name type="scientific">Flavobacterium silvaticum</name>
    <dbReference type="NCBI Taxonomy" id="1852020"/>
    <lineage>
        <taxon>Bacteria</taxon>
        <taxon>Pseudomonadati</taxon>
        <taxon>Bacteroidota</taxon>
        <taxon>Flavobacteriia</taxon>
        <taxon>Flavobacteriales</taxon>
        <taxon>Flavobacteriaceae</taxon>
        <taxon>Flavobacterium</taxon>
    </lineage>
</organism>
<dbReference type="Proteomes" id="UP000712080">
    <property type="component" value="Unassembled WGS sequence"/>
</dbReference>
<dbReference type="AlphaFoldDB" id="A0A972FL54"/>